<evidence type="ECO:0000313" key="2">
    <source>
        <dbReference type="EMBL" id="AOV96714.1"/>
    </source>
</evidence>
<protein>
    <submittedName>
        <fullName evidence="2">Uncharacterized protein</fullName>
    </submittedName>
</protein>
<keyword evidence="1" id="KW-0472">Membrane</keyword>
<dbReference type="EMBL" id="CP016043">
    <property type="protein sequence ID" value="AOV96714.1"/>
    <property type="molecule type" value="Genomic_DNA"/>
</dbReference>
<sequence>MISSRLKGGIDLLLGDKIASLMVGSELNGRFPLCLSYHPSGCEQKRSVSTVSDDYRGLCGLYSNGCLFQQLKARGATSVLPRIFFACVILAIPAIKAAMAEFMQGIA</sequence>
<dbReference type="Proteomes" id="UP000175893">
    <property type="component" value="Chromosome"/>
</dbReference>
<name>A0ABM6EIH1_9GAMM</name>
<keyword evidence="3" id="KW-1185">Reference proteome</keyword>
<feature type="transmembrane region" description="Helical" evidence="1">
    <location>
        <begin position="79"/>
        <end position="99"/>
    </location>
</feature>
<keyword evidence="1" id="KW-0812">Transmembrane</keyword>
<keyword evidence="1" id="KW-1133">Transmembrane helix</keyword>
<proteinExistence type="predicted"/>
<evidence type="ECO:0000256" key="1">
    <source>
        <dbReference type="SAM" id="Phobius"/>
    </source>
</evidence>
<accession>A0ABM6EIH1</accession>
<evidence type="ECO:0000313" key="3">
    <source>
        <dbReference type="Proteomes" id="UP000175893"/>
    </source>
</evidence>
<gene>
    <name evidence="2" type="ORF">A9798_06950</name>
</gene>
<organism evidence="2 3">
    <name type="scientific">Edwardsiella hoshinae</name>
    <dbReference type="NCBI Taxonomy" id="93378"/>
    <lineage>
        <taxon>Bacteria</taxon>
        <taxon>Pseudomonadati</taxon>
        <taxon>Pseudomonadota</taxon>
        <taxon>Gammaproteobacteria</taxon>
        <taxon>Enterobacterales</taxon>
        <taxon>Hafniaceae</taxon>
        <taxon>Edwardsiella</taxon>
    </lineage>
</organism>
<reference evidence="2 3" key="1">
    <citation type="submission" date="2016-06" db="EMBL/GenBank/DDBJ databases">
        <title>Complete genome sequence of Edwardsiella hoshinae ATCC 35051.</title>
        <authorList>
            <person name="Reichley S.R."/>
            <person name="Waldbieser G.C."/>
            <person name="Lawrence M.L."/>
            <person name="Griffin M.J."/>
        </authorList>
    </citation>
    <scope>NUCLEOTIDE SEQUENCE [LARGE SCALE GENOMIC DNA]</scope>
    <source>
        <strain evidence="2 3">ATCC 35051</strain>
    </source>
</reference>